<reference evidence="1" key="1">
    <citation type="submission" date="2020-05" db="EMBL/GenBank/DDBJ databases">
        <authorList>
            <person name="Chiriac C."/>
            <person name="Salcher M."/>
            <person name="Ghai R."/>
            <person name="Kavagutti S V."/>
        </authorList>
    </citation>
    <scope>NUCLEOTIDE SEQUENCE</scope>
</reference>
<organism evidence="1">
    <name type="scientific">uncultured Caudovirales phage</name>
    <dbReference type="NCBI Taxonomy" id="2100421"/>
    <lineage>
        <taxon>Viruses</taxon>
        <taxon>Duplodnaviria</taxon>
        <taxon>Heunggongvirae</taxon>
        <taxon>Uroviricota</taxon>
        <taxon>Caudoviricetes</taxon>
        <taxon>Peduoviridae</taxon>
        <taxon>Maltschvirus</taxon>
        <taxon>Maltschvirus maltsch</taxon>
    </lineage>
</organism>
<evidence type="ECO:0000313" key="1">
    <source>
        <dbReference type="EMBL" id="CAB4241780.1"/>
    </source>
</evidence>
<protein>
    <submittedName>
        <fullName evidence="1">Uncharacterized protein</fullName>
    </submittedName>
</protein>
<gene>
    <name evidence="1" type="ORF">UFOVP71_318</name>
</gene>
<proteinExistence type="predicted"/>
<name>A0A6J5TDQ3_9CAUD</name>
<dbReference type="EMBL" id="LR797824">
    <property type="protein sequence ID" value="CAB4241780.1"/>
    <property type="molecule type" value="Genomic_DNA"/>
</dbReference>
<accession>A0A6J5TDQ3</accession>
<sequence>MNEVNIDKNKQLGEILKLARLALNEEYLKKHQERHQEWRVACDQMWLTKGMLLPYTSPFEYPTDQDIINRAVKIYNTLHPDQPTPATQEATVAEPEAILEAEVVPETPVEEVPAEEILAPVETVPTETVLENTKKYLIAAEPTPTPGVGIEDKFKSLFTKWGGRGSLPEDIK</sequence>